<reference evidence="2" key="1">
    <citation type="journal article" date="2009" name="Genome Res.">
        <title>Comparative genomic analyses of the human fungal pathogens Coccidioides and their relatives.</title>
        <authorList>
            <person name="Sharpton T.J."/>
            <person name="Stajich J.E."/>
            <person name="Rounsley S.D."/>
            <person name="Gardner M.J."/>
            <person name="Wortman J.R."/>
            <person name="Jordar V.S."/>
            <person name="Maiti R."/>
            <person name="Kodira C.D."/>
            <person name="Neafsey D.E."/>
            <person name="Zeng Q."/>
            <person name="Hung C.-Y."/>
            <person name="McMahan C."/>
            <person name="Muszewska A."/>
            <person name="Grynberg M."/>
            <person name="Mandel M.A."/>
            <person name="Kellner E.M."/>
            <person name="Barker B.M."/>
            <person name="Galgiani J.N."/>
            <person name="Orbach M.J."/>
            <person name="Kirkland T.N."/>
            <person name="Cole G.T."/>
            <person name="Henn M.R."/>
            <person name="Birren B.W."/>
            <person name="Taylor J.W."/>
        </authorList>
    </citation>
    <scope>NUCLEOTIDE SEQUENCE [LARGE SCALE GENOMIC DNA]</scope>
    <source>
        <strain evidence="2">UAMH 1704</strain>
    </source>
</reference>
<dbReference type="HOGENOM" id="CLU_1587727_0_0_1"/>
<organism evidence="1 2">
    <name type="scientific">Uncinocarpus reesii (strain UAMH 1704)</name>
    <dbReference type="NCBI Taxonomy" id="336963"/>
    <lineage>
        <taxon>Eukaryota</taxon>
        <taxon>Fungi</taxon>
        <taxon>Dikarya</taxon>
        <taxon>Ascomycota</taxon>
        <taxon>Pezizomycotina</taxon>
        <taxon>Eurotiomycetes</taxon>
        <taxon>Eurotiomycetidae</taxon>
        <taxon>Onygenales</taxon>
        <taxon>Onygenaceae</taxon>
        <taxon>Uncinocarpus</taxon>
    </lineage>
</organism>
<dbReference type="VEuPathDB" id="FungiDB:UREG_06379"/>
<dbReference type="GeneID" id="8442250"/>
<name>C4JXK6_UNCRE</name>
<accession>C4JXK6</accession>
<protein>
    <submittedName>
        <fullName evidence="1">Uncharacterized protein</fullName>
    </submittedName>
</protein>
<dbReference type="EMBL" id="CH476618">
    <property type="protein sequence ID" value="EEP81514.1"/>
    <property type="molecule type" value="Genomic_DNA"/>
</dbReference>
<dbReference type="InParanoid" id="C4JXK6"/>
<gene>
    <name evidence="1" type="ORF">UREG_06379</name>
</gene>
<sequence length="168" mass="18445">MAPQCGGPSVPGPVPPNLQPQYANGRHLANQATPIIRPIGENMTASAAQQPVPMPAQVPEARMSQMPKSVQREERVGRDLTDALVDIMHRLERLEVDELEFRLGLRGPDPQLDLIWERLGILTSAVTSILRWSRDFCPAPVGPGVQQIWALGNGSENCCVEDYRGYIG</sequence>
<evidence type="ECO:0000313" key="2">
    <source>
        <dbReference type="Proteomes" id="UP000002058"/>
    </source>
</evidence>
<dbReference type="Proteomes" id="UP000002058">
    <property type="component" value="Unassembled WGS sequence"/>
</dbReference>
<dbReference type="AlphaFoldDB" id="C4JXK6"/>
<evidence type="ECO:0000313" key="1">
    <source>
        <dbReference type="EMBL" id="EEP81514.1"/>
    </source>
</evidence>
<proteinExistence type="predicted"/>
<keyword evidence="2" id="KW-1185">Reference proteome</keyword>
<dbReference type="RefSeq" id="XP_002583412.1">
    <property type="nucleotide sequence ID" value="XM_002583366.1"/>
</dbReference>
<dbReference type="KEGG" id="ure:UREG_06379"/>